<dbReference type="HOGENOM" id="CLU_000837_8_8_1"/>
<dbReference type="EnsemblPlants" id="KQJ81638">
    <property type="protein sequence ID" value="KQJ81638"/>
    <property type="gene ID" value="BRADI_5g01936v3"/>
</dbReference>
<dbReference type="Pfam" id="PF00931">
    <property type="entry name" value="NB-ARC"/>
    <property type="match status" value="1"/>
</dbReference>
<dbReference type="InterPro" id="IPR036388">
    <property type="entry name" value="WH-like_DNA-bd_sf"/>
</dbReference>
<dbReference type="Proteomes" id="UP000008810">
    <property type="component" value="Chromosome 5"/>
</dbReference>
<evidence type="ECO:0000259" key="6">
    <source>
        <dbReference type="Pfam" id="PF23559"/>
    </source>
</evidence>
<evidence type="ECO:0000313" key="9">
    <source>
        <dbReference type="EnsemblPlants" id="KQJ81638"/>
    </source>
</evidence>
<dbReference type="RefSeq" id="XP_003580978.1">
    <property type="nucleotide sequence ID" value="XM_003580930.4"/>
</dbReference>
<evidence type="ECO:0000313" key="8">
    <source>
        <dbReference type="EMBL" id="KQJ81638.1"/>
    </source>
</evidence>
<dbReference type="InterPro" id="IPR002182">
    <property type="entry name" value="NB-ARC"/>
</dbReference>
<evidence type="ECO:0000259" key="7">
    <source>
        <dbReference type="Pfam" id="PF25019"/>
    </source>
</evidence>
<dbReference type="Gene3D" id="3.80.10.10">
    <property type="entry name" value="Ribonuclease Inhibitor"/>
    <property type="match status" value="2"/>
</dbReference>
<dbReference type="InterPro" id="IPR056789">
    <property type="entry name" value="LRR_R13L1-DRL21"/>
</dbReference>
<dbReference type="KEGG" id="bdi:100830175"/>
<dbReference type="Pfam" id="PF25019">
    <property type="entry name" value="LRR_R13L1-DRL21"/>
    <property type="match status" value="1"/>
</dbReference>
<evidence type="ECO:0000256" key="1">
    <source>
        <dbReference type="ARBA" id="ARBA00022614"/>
    </source>
</evidence>
<keyword evidence="2" id="KW-0677">Repeat</keyword>
<evidence type="ECO:0000256" key="4">
    <source>
        <dbReference type="SAM" id="MobiDB-lite"/>
    </source>
</evidence>
<organism evidence="9">
    <name type="scientific">Brachypodium distachyon</name>
    <name type="common">Purple false brome</name>
    <name type="synonym">Trachynia distachya</name>
    <dbReference type="NCBI Taxonomy" id="15368"/>
    <lineage>
        <taxon>Eukaryota</taxon>
        <taxon>Viridiplantae</taxon>
        <taxon>Streptophyta</taxon>
        <taxon>Embryophyta</taxon>
        <taxon>Tracheophyta</taxon>
        <taxon>Spermatophyta</taxon>
        <taxon>Magnoliopsida</taxon>
        <taxon>Liliopsida</taxon>
        <taxon>Poales</taxon>
        <taxon>Poaceae</taxon>
        <taxon>BOP clade</taxon>
        <taxon>Pooideae</taxon>
        <taxon>Stipodae</taxon>
        <taxon>Brachypodieae</taxon>
        <taxon>Brachypodium</taxon>
    </lineage>
</organism>
<dbReference type="InterPro" id="IPR027417">
    <property type="entry name" value="P-loop_NTPase"/>
</dbReference>
<dbReference type="FunCoup" id="I1IVU1">
    <property type="interactions" value="24"/>
</dbReference>
<dbReference type="EMBL" id="CM000884">
    <property type="protein sequence ID" value="KQJ81638.1"/>
    <property type="molecule type" value="Genomic_DNA"/>
</dbReference>
<dbReference type="InterPro" id="IPR032675">
    <property type="entry name" value="LRR_dom_sf"/>
</dbReference>
<accession>I1IVU1</accession>
<dbReference type="STRING" id="15368.I1IVU1"/>
<dbReference type="Gene3D" id="3.40.50.300">
    <property type="entry name" value="P-loop containing nucleotide triphosphate hydrolases"/>
    <property type="match status" value="1"/>
</dbReference>
<dbReference type="FunFam" id="1.10.10.10:FF:000322">
    <property type="entry name" value="Probable disease resistance protein At1g63360"/>
    <property type="match status" value="1"/>
</dbReference>
<keyword evidence="1" id="KW-0433">Leucine-rich repeat</keyword>
<dbReference type="OMA" id="MNIMEIA"/>
<dbReference type="Gene3D" id="1.10.10.10">
    <property type="entry name" value="Winged helix-like DNA-binding domain superfamily/Winged helix DNA-binding domain"/>
    <property type="match status" value="1"/>
</dbReference>
<sequence length="1133" mass="126878">MELMEAAASGLDPAAARLAEAPKHLRSASRAMEGLAAEIQSRDDLYGCEEERWAPSCRGKVAGLEAEVMKAYMLKIWFISAGAGNKVLALQARDATYLIEDLEDMIDYRRLQSNLARRAKARRHQSDLLRALMCGWKRLIGCHGPSSSSPKSIIRGISVVNEETRRLGQLLGNGAGPSSNPAPLDSGRETGHTVVSRRHKERGEIVQMLIQPCHKTVPEMIVCIVGIGGIGKTTLAQMVFNDARVGQHFDVKCWVSVSNNKMNLTAEILRSAQPAWDGSAEKMVDFEMLKSELLRFVASKRYLIVLDDVCNSTDEMLLDILSALRSADIGSRILVTSRMNMMPCMLVTSQLYTVNPLNSDDCWALLKEHAFPSNSEDVHPDLELIGRQIAAKINGSPLIAKLVGGVLGDTRSKIHWMNIMEIALQDDTIFPALHLSYKYLPAHLKRCFVYCSLFPHDYKFDPTHLSHLWIAEGFVQPQGRAEKRMEDVAREYFDELLSRSFFQELKLGHKTYYLVHDLLHDLAKSVAAEDCVRIEDDMNCDIMLTVRHLSVTMNSLHGLTSFGSLEKLRTLLIQRSLPFSNSCFQPDFAVDLKNLLLKSKNLRVLDLSDFCLEELPRCIGDLLHLRYISIHGSIQRLPESIGKLLQLQTLRFIGKCSLNKLPASITMLVNLRHLDIETKYTAGLAGIGQLANLQGSLELHVEKREGHKLEELRNINGLRGSLKIKGLENVSSNEEARKAELNKKEYLNTLNLEWSYASRNNSLAADAKVLEGLQPHQGIQVLHIRRYCGTEAPNWLQSLRLLCSLHLINCRSLVILPPLGLLGTLRYLHMKELCAVDRIGHEFYGTGDVAFPSLSALELDDFPKLREWSGIEDKNSFPCLERLSLMDCPELIKIPLFLPTTRKITIERTQLIPHMRLAPFSPSSEMLQLDICTSSVVLKKLLHKHHIESIVVLNISGAEQLLVATEQLGSLISLQRLQFSRCDLTDQTLRSILQDLPCLSALEITDLPNITSFPVSGALKFFTVLTELCIRNCQSLCSLSSLQCFDSLKYLVIERCPEITAASFPVNFSNLSSLKVLRISYCSELRSLPACGLPSSLETLHIIACHPELSNQLRNRKGHYSEKLAIVPSVLIQ</sequence>
<reference evidence="8 9" key="1">
    <citation type="journal article" date="2010" name="Nature">
        <title>Genome sequencing and analysis of the model grass Brachypodium distachyon.</title>
        <authorList>
            <consortium name="International Brachypodium Initiative"/>
        </authorList>
    </citation>
    <scope>NUCLEOTIDE SEQUENCE [LARGE SCALE GENOMIC DNA]</scope>
    <source>
        <strain evidence="8 9">Bd21</strain>
    </source>
</reference>
<feature type="region of interest" description="Disordered" evidence="4">
    <location>
        <begin position="171"/>
        <end position="190"/>
    </location>
</feature>
<dbReference type="eggNOG" id="KOG4658">
    <property type="taxonomic scope" value="Eukaryota"/>
</dbReference>
<dbReference type="AlphaFoldDB" id="I1IVU1"/>
<dbReference type="GO" id="GO:0009626">
    <property type="term" value="P:plant-type hypersensitive response"/>
    <property type="evidence" value="ECO:0007669"/>
    <property type="project" value="UniProtKB-ARBA"/>
</dbReference>
<dbReference type="PANTHER" id="PTHR36766">
    <property type="entry name" value="PLANT BROAD-SPECTRUM MILDEW RESISTANCE PROTEIN RPW8"/>
    <property type="match status" value="1"/>
</dbReference>
<dbReference type="GeneID" id="100830175"/>
<proteinExistence type="predicted"/>
<name>I1IVU1_BRADI</name>
<dbReference type="OrthoDB" id="636754at2759"/>
<dbReference type="PRINTS" id="PR00364">
    <property type="entry name" value="DISEASERSIST"/>
</dbReference>
<feature type="domain" description="R13L1/DRL21-like LRR repeat region" evidence="7">
    <location>
        <begin position="709"/>
        <end position="832"/>
    </location>
</feature>
<evidence type="ECO:0000256" key="3">
    <source>
        <dbReference type="ARBA" id="ARBA00022821"/>
    </source>
</evidence>
<evidence type="ECO:0000259" key="5">
    <source>
        <dbReference type="Pfam" id="PF00931"/>
    </source>
</evidence>
<reference evidence="9" key="3">
    <citation type="submission" date="2018-08" db="UniProtKB">
        <authorList>
            <consortium name="EnsemblPlants"/>
        </authorList>
    </citation>
    <scope>IDENTIFICATION</scope>
    <source>
        <strain evidence="9">cv. Bd21</strain>
    </source>
</reference>
<gene>
    <name evidence="9" type="primary">LOC100830175</name>
    <name evidence="8" type="ORF">BRADI_5g01936v3</name>
</gene>
<feature type="domain" description="Disease resistance protein winged helix" evidence="6">
    <location>
        <begin position="453"/>
        <end position="523"/>
    </location>
</feature>
<dbReference type="Pfam" id="PF23559">
    <property type="entry name" value="WHD_DRP"/>
    <property type="match status" value="1"/>
</dbReference>
<dbReference type="GO" id="GO:0043531">
    <property type="term" value="F:ADP binding"/>
    <property type="evidence" value="ECO:0007669"/>
    <property type="project" value="InterPro"/>
</dbReference>
<feature type="domain" description="NB-ARC" evidence="5">
    <location>
        <begin position="204"/>
        <end position="375"/>
    </location>
</feature>
<dbReference type="InterPro" id="IPR058922">
    <property type="entry name" value="WHD_DRP"/>
</dbReference>
<dbReference type="SUPFAM" id="SSF52540">
    <property type="entry name" value="P-loop containing nucleoside triphosphate hydrolases"/>
    <property type="match status" value="1"/>
</dbReference>
<dbReference type="Gene3D" id="1.10.8.430">
    <property type="entry name" value="Helical domain of apoptotic protease-activating factors"/>
    <property type="match status" value="1"/>
</dbReference>
<dbReference type="GO" id="GO:0098542">
    <property type="term" value="P:defense response to other organism"/>
    <property type="evidence" value="ECO:0000318"/>
    <property type="project" value="GO_Central"/>
</dbReference>
<dbReference type="PANTHER" id="PTHR36766:SF40">
    <property type="entry name" value="DISEASE RESISTANCE PROTEIN RGA3"/>
    <property type="match status" value="1"/>
</dbReference>
<evidence type="ECO:0000256" key="2">
    <source>
        <dbReference type="ARBA" id="ARBA00022737"/>
    </source>
</evidence>
<reference evidence="8" key="2">
    <citation type="submission" date="2017-06" db="EMBL/GenBank/DDBJ databases">
        <title>WGS assembly of Brachypodium distachyon.</title>
        <authorList>
            <consortium name="The International Brachypodium Initiative"/>
            <person name="Lucas S."/>
            <person name="Harmon-Smith M."/>
            <person name="Lail K."/>
            <person name="Tice H."/>
            <person name="Grimwood J."/>
            <person name="Bruce D."/>
            <person name="Barry K."/>
            <person name="Shu S."/>
            <person name="Lindquist E."/>
            <person name="Wang M."/>
            <person name="Pitluck S."/>
            <person name="Vogel J.P."/>
            <person name="Garvin D.F."/>
            <person name="Mockler T.C."/>
            <person name="Schmutz J."/>
            <person name="Rokhsar D."/>
            <person name="Bevan M.W."/>
        </authorList>
    </citation>
    <scope>NUCLEOTIDE SEQUENCE</scope>
    <source>
        <strain evidence="8">Bd21</strain>
    </source>
</reference>
<evidence type="ECO:0000313" key="10">
    <source>
        <dbReference type="Proteomes" id="UP000008810"/>
    </source>
</evidence>
<dbReference type="SUPFAM" id="SSF52058">
    <property type="entry name" value="L domain-like"/>
    <property type="match status" value="2"/>
</dbReference>
<dbReference type="GO" id="GO:0002758">
    <property type="term" value="P:innate immune response-activating signaling pathway"/>
    <property type="evidence" value="ECO:0007669"/>
    <property type="project" value="UniProtKB-ARBA"/>
</dbReference>
<keyword evidence="10" id="KW-1185">Reference proteome</keyword>
<keyword evidence="3" id="KW-0611">Plant defense</keyword>
<protein>
    <submittedName>
        <fullName evidence="8 9">Uncharacterized protein</fullName>
    </submittedName>
</protein>
<dbReference type="Gramene" id="KQJ81638">
    <property type="protein sequence ID" value="KQJ81638"/>
    <property type="gene ID" value="BRADI_5g01936v3"/>
</dbReference>
<dbReference type="InterPro" id="IPR042197">
    <property type="entry name" value="Apaf_helical"/>
</dbReference>
<dbReference type="GO" id="GO:0042742">
    <property type="term" value="P:defense response to bacterium"/>
    <property type="evidence" value="ECO:0007669"/>
    <property type="project" value="UniProtKB-ARBA"/>
</dbReference>